<evidence type="ECO:0000313" key="3">
    <source>
        <dbReference type="Proteomes" id="UP001383192"/>
    </source>
</evidence>
<gene>
    <name evidence="2" type="ORF">VNI00_004411</name>
</gene>
<sequence length="331" mass="36801">MWQLITFLIGYIGGSVLSNLLKRPDRGSFDFRAVIRSAERAEKIKAFGVTPIVGSHSDRELMFKAASEADIVITMADCDDLDAAQAILDGLKKRYEVTNKRSILIHTRRLSGSSVRDRYAPEYAPMVIMSQMPCSVIANLIDNTSGDHLSDVVYDDENAEQIEGLPPTNPHRHVDTVIVAAGQEGYVLTYLVVPSTIYGPARNELVDAGISSPEELFSKLYVPIALQHGNGFKLGEGKNVWPNIEINEVVDIYARLFNAVLQDPVNTPNGREGYYFGNSDHYKLADVYKTLAQVFYELGKGKSPEPTELTKEELDQFFGVGVFSKSTVYYF</sequence>
<dbReference type="SUPFAM" id="SSF51735">
    <property type="entry name" value="NAD(P)-binding Rossmann-fold domains"/>
    <property type="match status" value="1"/>
</dbReference>
<dbReference type="GO" id="GO:0005737">
    <property type="term" value="C:cytoplasm"/>
    <property type="evidence" value="ECO:0007669"/>
    <property type="project" value="TreeGrafter"/>
</dbReference>
<evidence type="ECO:0000313" key="2">
    <source>
        <dbReference type="EMBL" id="KAK7053090.1"/>
    </source>
</evidence>
<dbReference type="PANTHER" id="PTHR48079">
    <property type="entry name" value="PROTEIN YEEZ"/>
    <property type="match status" value="1"/>
</dbReference>
<dbReference type="GO" id="GO:0004029">
    <property type="term" value="F:aldehyde dehydrogenase (NAD+) activity"/>
    <property type="evidence" value="ECO:0007669"/>
    <property type="project" value="TreeGrafter"/>
</dbReference>
<feature type="domain" description="NmrA-like" evidence="1">
    <location>
        <begin position="10"/>
        <end position="85"/>
    </location>
</feature>
<dbReference type="EMBL" id="JAYKXP010000011">
    <property type="protein sequence ID" value="KAK7053090.1"/>
    <property type="molecule type" value="Genomic_DNA"/>
</dbReference>
<accession>A0AAW0DPT6</accession>
<keyword evidence="3" id="KW-1185">Reference proteome</keyword>
<comment type="caution">
    <text evidence="2">The sequence shown here is derived from an EMBL/GenBank/DDBJ whole genome shotgun (WGS) entry which is preliminary data.</text>
</comment>
<dbReference type="AlphaFoldDB" id="A0AAW0DPT6"/>
<proteinExistence type="predicted"/>
<name>A0AAW0DPT6_9AGAR</name>
<dbReference type="InterPro" id="IPR008030">
    <property type="entry name" value="NmrA-like"/>
</dbReference>
<organism evidence="2 3">
    <name type="scientific">Paramarasmius palmivorus</name>
    <dbReference type="NCBI Taxonomy" id="297713"/>
    <lineage>
        <taxon>Eukaryota</taxon>
        <taxon>Fungi</taxon>
        <taxon>Dikarya</taxon>
        <taxon>Basidiomycota</taxon>
        <taxon>Agaricomycotina</taxon>
        <taxon>Agaricomycetes</taxon>
        <taxon>Agaricomycetidae</taxon>
        <taxon>Agaricales</taxon>
        <taxon>Marasmiineae</taxon>
        <taxon>Marasmiaceae</taxon>
        <taxon>Paramarasmius</taxon>
    </lineage>
</organism>
<reference evidence="2 3" key="1">
    <citation type="submission" date="2024-01" db="EMBL/GenBank/DDBJ databases">
        <title>A draft genome for a cacao thread blight-causing isolate of Paramarasmius palmivorus.</title>
        <authorList>
            <person name="Baruah I.K."/>
            <person name="Bukari Y."/>
            <person name="Amoako-Attah I."/>
            <person name="Meinhardt L.W."/>
            <person name="Bailey B.A."/>
            <person name="Cohen S.P."/>
        </authorList>
    </citation>
    <scope>NUCLEOTIDE SEQUENCE [LARGE SCALE GENOMIC DNA]</scope>
    <source>
        <strain evidence="2 3">GH-12</strain>
    </source>
</reference>
<protein>
    <recommendedName>
        <fullName evidence="1">NmrA-like domain-containing protein</fullName>
    </recommendedName>
</protein>
<dbReference type="Proteomes" id="UP001383192">
    <property type="component" value="Unassembled WGS sequence"/>
</dbReference>
<dbReference type="InterPro" id="IPR051783">
    <property type="entry name" value="NAD(P)-dependent_oxidoreduct"/>
</dbReference>
<evidence type="ECO:0000259" key="1">
    <source>
        <dbReference type="Pfam" id="PF05368"/>
    </source>
</evidence>
<dbReference type="InterPro" id="IPR036291">
    <property type="entry name" value="NAD(P)-bd_dom_sf"/>
</dbReference>
<dbReference type="Pfam" id="PF05368">
    <property type="entry name" value="NmrA"/>
    <property type="match status" value="1"/>
</dbReference>
<dbReference type="PANTHER" id="PTHR48079:SF6">
    <property type="entry name" value="NAD(P)-BINDING DOMAIN-CONTAINING PROTEIN-RELATED"/>
    <property type="match status" value="1"/>
</dbReference>
<dbReference type="Gene3D" id="3.40.50.720">
    <property type="entry name" value="NAD(P)-binding Rossmann-like Domain"/>
    <property type="match status" value="2"/>
</dbReference>